<accession>A0A6J6N201</accession>
<dbReference type="EMBL" id="CAEZXE010000075">
    <property type="protein sequence ID" value="CAB4680162.1"/>
    <property type="molecule type" value="Genomic_DNA"/>
</dbReference>
<organism evidence="1">
    <name type="scientific">freshwater metagenome</name>
    <dbReference type="NCBI Taxonomy" id="449393"/>
    <lineage>
        <taxon>unclassified sequences</taxon>
        <taxon>metagenomes</taxon>
        <taxon>ecological metagenomes</taxon>
    </lineage>
</organism>
<sequence>MIRAVALYAGGMATIKVSTVIDATPDKVWAVVENVADHVDWMHDAVAIRFTSPTTAGVGTTFDCDTKVGPFRLTDKMEITEWEDGTTIGVRHVGMVTGTGAFTILPVGEHRTGFQWKESLRFPWWMGGPIGAVVGGQVLKLIWKRNLKELKTIVEGPGSTHNA</sequence>
<protein>
    <submittedName>
        <fullName evidence="1">Unannotated protein</fullName>
    </submittedName>
</protein>
<dbReference type="InterPro" id="IPR019587">
    <property type="entry name" value="Polyketide_cyclase/dehydratase"/>
</dbReference>
<dbReference type="AlphaFoldDB" id="A0A6J6N201"/>
<proteinExistence type="predicted"/>
<dbReference type="Pfam" id="PF10604">
    <property type="entry name" value="Polyketide_cyc2"/>
    <property type="match status" value="1"/>
</dbReference>
<evidence type="ECO:0000313" key="1">
    <source>
        <dbReference type="EMBL" id="CAB4680162.1"/>
    </source>
</evidence>
<reference evidence="1" key="1">
    <citation type="submission" date="2020-05" db="EMBL/GenBank/DDBJ databases">
        <authorList>
            <person name="Chiriac C."/>
            <person name="Salcher M."/>
            <person name="Ghai R."/>
            <person name="Kavagutti S V."/>
        </authorList>
    </citation>
    <scope>NUCLEOTIDE SEQUENCE</scope>
</reference>
<dbReference type="SUPFAM" id="SSF55961">
    <property type="entry name" value="Bet v1-like"/>
    <property type="match status" value="1"/>
</dbReference>
<dbReference type="InterPro" id="IPR023393">
    <property type="entry name" value="START-like_dom_sf"/>
</dbReference>
<name>A0A6J6N201_9ZZZZ</name>
<gene>
    <name evidence="1" type="ORF">UFOPK2350_00958</name>
</gene>
<dbReference type="Gene3D" id="3.30.530.20">
    <property type="match status" value="1"/>
</dbReference>